<protein>
    <submittedName>
        <fullName evidence="1">Uncharacterized protein</fullName>
    </submittedName>
</protein>
<reference evidence="1 2" key="1">
    <citation type="submission" date="2016-05" db="EMBL/GenBank/DDBJ databases">
        <authorList>
            <person name="Ramsay J.P."/>
        </authorList>
    </citation>
    <scope>NUCLEOTIDE SEQUENCE [LARGE SCALE GENOMIC DNA]</scope>
    <source>
        <strain evidence="1 2">NZP2042</strain>
    </source>
</reference>
<dbReference type="EMBL" id="LYTK01000012">
    <property type="protein sequence ID" value="OBQ65210.1"/>
    <property type="molecule type" value="Genomic_DNA"/>
</dbReference>
<sequence>MTDDHYKLVWHRFACLMLVLDQVAWLQGSLSMQARFHLLWAQHGGIGLPGQNFLRLAQWDAKVILPTFYLGFA</sequence>
<proteinExistence type="predicted"/>
<accession>A0AA91FAW4</accession>
<evidence type="ECO:0000313" key="1">
    <source>
        <dbReference type="EMBL" id="OBQ65210.1"/>
    </source>
</evidence>
<evidence type="ECO:0000313" key="2">
    <source>
        <dbReference type="Proteomes" id="UP000093737"/>
    </source>
</evidence>
<gene>
    <name evidence="1" type="ORF">A8145_13460</name>
</gene>
<dbReference type="AlphaFoldDB" id="A0AA91FAW4"/>
<dbReference type="Proteomes" id="UP000093737">
    <property type="component" value="Unassembled WGS sequence"/>
</dbReference>
<name>A0AA91FAW4_RHILI</name>
<comment type="caution">
    <text evidence="1">The sequence shown here is derived from an EMBL/GenBank/DDBJ whole genome shotgun (WGS) entry which is preliminary data.</text>
</comment>
<organism evidence="1 2">
    <name type="scientific">Rhizobium loti</name>
    <name type="common">Mesorhizobium loti</name>
    <dbReference type="NCBI Taxonomy" id="381"/>
    <lineage>
        <taxon>Bacteria</taxon>
        <taxon>Pseudomonadati</taxon>
        <taxon>Pseudomonadota</taxon>
        <taxon>Alphaproteobacteria</taxon>
        <taxon>Hyphomicrobiales</taxon>
        <taxon>Phyllobacteriaceae</taxon>
        <taxon>Mesorhizobium</taxon>
    </lineage>
</organism>